<proteinExistence type="predicted"/>
<gene>
    <name evidence="1" type="ORF">IZO911_LOCUS43597</name>
    <name evidence="2" type="ORF">KXQ929_LOCUS35294</name>
</gene>
<reference evidence="2" key="1">
    <citation type="submission" date="2021-02" db="EMBL/GenBank/DDBJ databases">
        <authorList>
            <person name="Nowell W R."/>
        </authorList>
    </citation>
    <scope>NUCLEOTIDE SEQUENCE</scope>
</reference>
<dbReference type="AlphaFoldDB" id="A0A819VUW4"/>
<dbReference type="Proteomes" id="UP000663860">
    <property type="component" value="Unassembled WGS sequence"/>
</dbReference>
<dbReference type="EMBL" id="CAJOBB010005078">
    <property type="protein sequence ID" value="CAF4114839.1"/>
    <property type="molecule type" value="Genomic_DNA"/>
</dbReference>
<comment type="caution">
    <text evidence="2">The sequence shown here is derived from an EMBL/GenBank/DDBJ whole genome shotgun (WGS) entry which is preliminary data.</text>
</comment>
<dbReference type="EMBL" id="CAJNOE010002220">
    <property type="protein sequence ID" value="CAF1473615.1"/>
    <property type="molecule type" value="Genomic_DNA"/>
</dbReference>
<organism evidence="2 3">
    <name type="scientific">Adineta steineri</name>
    <dbReference type="NCBI Taxonomy" id="433720"/>
    <lineage>
        <taxon>Eukaryota</taxon>
        <taxon>Metazoa</taxon>
        <taxon>Spiralia</taxon>
        <taxon>Gnathifera</taxon>
        <taxon>Rotifera</taxon>
        <taxon>Eurotatoria</taxon>
        <taxon>Bdelloidea</taxon>
        <taxon>Adinetida</taxon>
        <taxon>Adinetidae</taxon>
        <taxon>Adineta</taxon>
    </lineage>
</organism>
<evidence type="ECO:0008006" key="4">
    <source>
        <dbReference type="Google" id="ProtNLM"/>
    </source>
</evidence>
<evidence type="ECO:0000313" key="3">
    <source>
        <dbReference type="Proteomes" id="UP000663868"/>
    </source>
</evidence>
<evidence type="ECO:0000313" key="1">
    <source>
        <dbReference type="EMBL" id="CAF1473615.1"/>
    </source>
</evidence>
<sequence length="637" mass="73157">MHKIDTSHSYNHSSSQHRSAINTLVNDFGRSISSNTSLSTQHHQPQHTLPHQTQALLFNTFIPNLPGFLNFNSNITQQPMSTHPVFINNQPQQPIPLNGIYVNQQMAPSTMPNLSNINNTQQPLDHPQVYQGVVPMDGEVDSTSSSDLNSNINRADRYGVNHNQTTTEKGRVVDVRLGAGAEEISQQARRYAETRYAFPPFILTFDHDVEEKPIIDDLTKFFSSNYNVDVQFAGHRLKHKRELLLFAINRESFIILFDESKWPSTITSLNYRKVCPNHLPPQFSVVIRNMSVDIDDTDLLKDLKDDYPDVINVHRIMNKNNQPTSFVRLDIGNVKLIDELLKKKHIYINNSRFTVVEYLAPAKVLVCSKCFGIGHFRNNCKNQLDICKVCGEGVKDIVAHKETCNKTPRCIRCNGEHNANDLRCPDIKSYRSILTKSLLINTNDTALGQQANHPNYYYMNRDFPPINAQAYGVNANNVFNINKRIDELMNKINVLDDSLNKLVDLNTNYFNQFLKIKQVVLNHDHMIQLQQLDMTFQKDFLSNVVSPLCHIIVDLVPNLVKQKVINDKTALCPSLSSVCEKLINDMPQWTNRFIQNENYKVQLINEYNRNNQQYDDISTYNNNNSNDSYSYYYTSKQ</sequence>
<name>A0A819VUW4_9BILA</name>
<protein>
    <recommendedName>
        <fullName evidence="4">CCHC-type domain-containing protein</fullName>
    </recommendedName>
</protein>
<accession>A0A819VUW4</accession>
<dbReference type="Proteomes" id="UP000663868">
    <property type="component" value="Unassembled WGS sequence"/>
</dbReference>
<evidence type="ECO:0000313" key="2">
    <source>
        <dbReference type="EMBL" id="CAF4114839.1"/>
    </source>
</evidence>